<dbReference type="AlphaFoldDB" id="A0A917WY82"/>
<dbReference type="RefSeq" id="WP_205417573.1">
    <property type="nucleotide sequence ID" value="NZ_BMLG01000023.1"/>
</dbReference>
<reference evidence="1" key="2">
    <citation type="submission" date="2020-09" db="EMBL/GenBank/DDBJ databases">
        <authorList>
            <person name="Sun Q."/>
            <person name="Zhou Y."/>
        </authorList>
    </citation>
    <scope>NUCLEOTIDE SEQUENCE</scope>
    <source>
        <strain evidence="1">CGMCC 1.6333</strain>
    </source>
</reference>
<evidence type="ECO:0008006" key="3">
    <source>
        <dbReference type="Google" id="ProtNLM"/>
    </source>
</evidence>
<gene>
    <name evidence="1" type="ORF">GCM10011351_28270</name>
</gene>
<name>A0A917WY82_9BACI</name>
<reference evidence="1" key="1">
    <citation type="journal article" date="2014" name="Int. J. Syst. Evol. Microbiol.">
        <title>Complete genome sequence of Corynebacterium casei LMG S-19264T (=DSM 44701T), isolated from a smear-ripened cheese.</title>
        <authorList>
            <consortium name="US DOE Joint Genome Institute (JGI-PGF)"/>
            <person name="Walter F."/>
            <person name="Albersmeier A."/>
            <person name="Kalinowski J."/>
            <person name="Ruckert C."/>
        </authorList>
    </citation>
    <scope>NUCLEOTIDE SEQUENCE</scope>
    <source>
        <strain evidence="1">CGMCC 1.6333</strain>
    </source>
</reference>
<keyword evidence="2" id="KW-1185">Reference proteome</keyword>
<evidence type="ECO:0000313" key="1">
    <source>
        <dbReference type="EMBL" id="GGM40450.1"/>
    </source>
</evidence>
<comment type="caution">
    <text evidence="1">The sequence shown here is derived from an EMBL/GenBank/DDBJ whole genome shotgun (WGS) entry which is preliminary data.</text>
</comment>
<sequence>MPETPDGAKVQYVLDGQQRMTSLFASLKGLTVKRDKKKSDHFEDMYVDLVADKDDSIIITSITDRDHHEIIKLNDLLFGGISILADYPKSSYSGLRIIKIV</sequence>
<dbReference type="EMBL" id="BMLG01000023">
    <property type="protein sequence ID" value="GGM40450.1"/>
    <property type="molecule type" value="Genomic_DNA"/>
</dbReference>
<accession>A0A917WY82</accession>
<evidence type="ECO:0000313" key="2">
    <source>
        <dbReference type="Proteomes" id="UP000618460"/>
    </source>
</evidence>
<proteinExistence type="predicted"/>
<dbReference type="Proteomes" id="UP000618460">
    <property type="component" value="Unassembled WGS sequence"/>
</dbReference>
<organism evidence="1 2">
    <name type="scientific">Paraliobacillus quinghaiensis</name>
    <dbReference type="NCBI Taxonomy" id="470815"/>
    <lineage>
        <taxon>Bacteria</taxon>
        <taxon>Bacillati</taxon>
        <taxon>Bacillota</taxon>
        <taxon>Bacilli</taxon>
        <taxon>Bacillales</taxon>
        <taxon>Bacillaceae</taxon>
        <taxon>Paraliobacillus</taxon>
    </lineage>
</organism>
<protein>
    <recommendedName>
        <fullName evidence="3">DUF262 domain-containing protein</fullName>
    </recommendedName>
</protein>